<name>A0A8D9AN69_9HEMI</name>
<reference evidence="1" key="1">
    <citation type="submission" date="2021-05" db="EMBL/GenBank/DDBJ databases">
        <authorList>
            <person name="Alioto T."/>
            <person name="Alioto T."/>
            <person name="Gomez Garrido J."/>
        </authorList>
    </citation>
    <scope>NUCLEOTIDE SEQUENCE</scope>
</reference>
<sequence length="102" mass="12175">MAFQNTNSSNLQELWQYNKKHKKTRITEDNKFVRKNTEIKTRKEKKIGNAKKRTKREDEVVYTMFVRKSRYTYAVAKSLDTKNIELEIRIHTEPNLEALGVL</sequence>
<accession>A0A8D9AN69</accession>
<evidence type="ECO:0000313" key="1">
    <source>
        <dbReference type="EMBL" id="CAG6766896.1"/>
    </source>
</evidence>
<proteinExistence type="predicted"/>
<dbReference type="EMBL" id="HBUF01571822">
    <property type="protein sequence ID" value="CAG6766896.1"/>
    <property type="molecule type" value="Transcribed_RNA"/>
</dbReference>
<protein>
    <submittedName>
        <fullName evidence="1">Uncharacterized protein</fullName>
    </submittedName>
</protein>
<dbReference type="AlphaFoldDB" id="A0A8D9AN69"/>
<organism evidence="1">
    <name type="scientific">Cacopsylla melanoneura</name>
    <dbReference type="NCBI Taxonomy" id="428564"/>
    <lineage>
        <taxon>Eukaryota</taxon>
        <taxon>Metazoa</taxon>
        <taxon>Ecdysozoa</taxon>
        <taxon>Arthropoda</taxon>
        <taxon>Hexapoda</taxon>
        <taxon>Insecta</taxon>
        <taxon>Pterygota</taxon>
        <taxon>Neoptera</taxon>
        <taxon>Paraneoptera</taxon>
        <taxon>Hemiptera</taxon>
        <taxon>Sternorrhyncha</taxon>
        <taxon>Psylloidea</taxon>
        <taxon>Psyllidae</taxon>
        <taxon>Psyllinae</taxon>
        <taxon>Cacopsylla</taxon>
    </lineage>
</organism>